<keyword evidence="1" id="KW-0812">Transmembrane</keyword>
<dbReference type="KEGG" id="eae:EAE_16685"/>
<feature type="transmembrane region" description="Helical" evidence="1">
    <location>
        <begin position="151"/>
        <end position="168"/>
    </location>
</feature>
<sequence>MSGSLPYLQYSDTDGLQPRLREELKNLRKKEYLTYWSRFLIRRISLYAFPFLMFFTFFFCLSLTKTVGVEKVNNMLGTLSISFGGCLLIGLIISFVVLLLQWWCFNSKYSPQDTNGVVGSRKLIYKLFAHFIFIISCVLLFVFIYCTNNNVFYGFIVFLVLTLLPLLIDRTLGVTRQNERLKIYVRRLERLDELNILREKMNIRFEESHFSEYIKLVDEADHSKNLDTVSDTSYFMTLIENKLKA</sequence>
<keyword evidence="1" id="KW-0472">Membrane</keyword>
<evidence type="ECO:0000313" key="2">
    <source>
        <dbReference type="EMBL" id="AEG98248.1"/>
    </source>
</evidence>
<dbReference type="Proteomes" id="UP000008881">
    <property type="component" value="Chromosome"/>
</dbReference>
<keyword evidence="1" id="KW-1133">Transmembrane helix</keyword>
<dbReference type="GeneID" id="93311524"/>
<name>A0A0H3FRH6_KLEAK</name>
<evidence type="ECO:0000313" key="3">
    <source>
        <dbReference type="Proteomes" id="UP000008881"/>
    </source>
</evidence>
<dbReference type="RefSeq" id="WP_015705078.1">
    <property type="nucleotide sequence ID" value="NC_015663.1"/>
</dbReference>
<dbReference type="NCBIfam" id="NF041745">
    <property type="entry name" value="RdrD"/>
    <property type="match status" value="1"/>
</dbReference>
<dbReference type="EMBL" id="CP002824">
    <property type="protein sequence ID" value="AEG98248.1"/>
    <property type="molecule type" value="Genomic_DNA"/>
</dbReference>
<feature type="transmembrane region" description="Helical" evidence="1">
    <location>
        <begin position="123"/>
        <end position="145"/>
    </location>
</feature>
<accession>A0A0H3FRH6</accession>
<protein>
    <submittedName>
        <fullName evidence="2">Uncharacterized protein</fullName>
    </submittedName>
</protein>
<proteinExistence type="predicted"/>
<dbReference type="HOGENOM" id="CLU_1029955_0_0_6"/>
<dbReference type="PATRIC" id="fig|1028307.3.peg.3335"/>
<evidence type="ECO:0000256" key="1">
    <source>
        <dbReference type="SAM" id="Phobius"/>
    </source>
</evidence>
<dbReference type="AlphaFoldDB" id="A0A0H3FRH6"/>
<organism evidence="2 3">
    <name type="scientific">Klebsiella aerogenes (strain ATCC 13048 / DSM 30053 / CCUG 1429 / JCM 1235 / KCTC 2190 / NBRC 13534 / NCIMB 10102 / NCTC 10006 / CDC 819-56)</name>
    <name type="common">Enterobacter aerogenes</name>
    <dbReference type="NCBI Taxonomy" id="1028307"/>
    <lineage>
        <taxon>Bacteria</taxon>
        <taxon>Pseudomonadati</taxon>
        <taxon>Pseudomonadota</taxon>
        <taxon>Gammaproteobacteria</taxon>
        <taxon>Enterobacterales</taxon>
        <taxon>Enterobacteriaceae</taxon>
        <taxon>Klebsiella/Raoultella group</taxon>
        <taxon>Klebsiella</taxon>
    </lineage>
</organism>
<dbReference type="eggNOG" id="ENOG5033BW8">
    <property type="taxonomic scope" value="Bacteria"/>
</dbReference>
<feature type="transmembrane region" description="Helical" evidence="1">
    <location>
        <begin position="44"/>
        <end position="64"/>
    </location>
</feature>
<gene>
    <name evidence="2" type="ordered locus">EAE_16685</name>
</gene>
<feature type="transmembrane region" description="Helical" evidence="1">
    <location>
        <begin position="76"/>
        <end position="102"/>
    </location>
</feature>
<reference evidence="2 3" key="1">
    <citation type="journal article" date="2012" name="J. Bacteriol.">
        <title>Complete genome sequence of Enterobacter aerogenes KCTC 2190.</title>
        <authorList>
            <person name="Shin S.H."/>
            <person name="Kim S."/>
            <person name="Kim J.Y."/>
            <person name="Lee S."/>
            <person name="Um Y."/>
            <person name="Oh M.K."/>
            <person name="Kim Y.R."/>
            <person name="Lee J."/>
            <person name="Yang K.S."/>
        </authorList>
    </citation>
    <scope>NUCLEOTIDE SEQUENCE [LARGE SCALE GENOMIC DNA]</scope>
    <source>
        <strain evidence="2 3">KCTC 2190</strain>
    </source>
</reference>
<keyword evidence="3" id="KW-1185">Reference proteome</keyword>